<gene>
    <name evidence="2" type="ORF">EVAR_52304_1</name>
</gene>
<name>A0A4C1Y766_EUMVA</name>
<proteinExistence type="predicted"/>
<dbReference type="Proteomes" id="UP000299102">
    <property type="component" value="Unassembled WGS sequence"/>
</dbReference>
<dbReference type="AlphaFoldDB" id="A0A4C1Y766"/>
<dbReference type="EMBL" id="BGZK01001069">
    <property type="protein sequence ID" value="GBP70285.1"/>
    <property type="molecule type" value="Genomic_DNA"/>
</dbReference>
<reference evidence="2 3" key="1">
    <citation type="journal article" date="2019" name="Commun. Biol.">
        <title>The bagworm genome reveals a unique fibroin gene that provides high tensile strength.</title>
        <authorList>
            <person name="Kono N."/>
            <person name="Nakamura H."/>
            <person name="Ohtoshi R."/>
            <person name="Tomita M."/>
            <person name="Numata K."/>
            <person name="Arakawa K."/>
        </authorList>
    </citation>
    <scope>NUCLEOTIDE SEQUENCE [LARGE SCALE GENOMIC DNA]</scope>
</reference>
<feature type="compositionally biased region" description="Low complexity" evidence="1">
    <location>
        <begin position="48"/>
        <end position="59"/>
    </location>
</feature>
<evidence type="ECO:0000313" key="3">
    <source>
        <dbReference type="Proteomes" id="UP000299102"/>
    </source>
</evidence>
<protein>
    <submittedName>
        <fullName evidence="2">Uncharacterized protein</fullName>
    </submittedName>
</protein>
<accession>A0A4C1Y766</accession>
<comment type="caution">
    <text evidence="2">The sequence shown here is derived from an EMBL/GenBank/DDBJ whole genome shotgun (WGS) entry which is preliminary data.</text>
</comment>
<evidence type="ECO:0000256" key="1">
    <source>
        <dbReference type="SAM" id="MobiDB-lite"/>
    </source>
</evidence>
<feature type="region of interest" description="Disordered" evidence="1">
    <location>
        <begin position="37"/>
        <end position="59"/>
    </location>
</feature>
<keyword evidence="3" id="KW-1185">Reference proteome</keyword>
<evidence type="ECO:0000313" key="2">
    <source>
        <dbReference type="EMBL" id="GBP70285.1"/>
    </source>
</evidence>
<organism evidence="2 3">
    <name type="scientific">Eumeta variegata</name>
    <name type="common">Bagworm moth</name>
    <name type="synonym">Eumeta japonica</name>
    <dbReference type="NCBI Taxonomy" id="151549"/>
    <lineage>
        <taxon>Eukaryota</taxon>
        <taxon>Metazoa</taxon>
        <taxon>Ecdysozoa</taxon>
        <taxon>Arthropoda</taxon>
        <taxon>Hexapoda</taxon>
        <taxon>Insecta</taxon>
        <taxon>Pterygota</taxon>
        <taxon>Neoptera</taxon>
        <taxon>Endopterygota</taxon>
        <taxon>Lepidoptera</taxon>
        <taxon>Glossata</taxon>
        <taxon>Ditrysia</taxon>
        <taxon>Tineoidea</taxon>
        <taxon>Psychidae</taxon>
        <taxon>Oiketicinae</taxon>
        <taxon>Eumeta</taxon>
    </lineage>
</organism>
<sequence length="86" mass="9640">MLSLTDRDTAQAPTRGPAASHYKLVIIETRRILPKQAVSTPLAKRGSPSRTRATQSSRSAYADKRIKHYFLNSERTLEEICVPDTL</sequence>